<dbReference type="SUPFAM" id="SSF55469">
    <property type="entry name" value="FMN-dependent nitroreductase-like"/>
    <property type="match status" value="2"/>
</dbReference>
<dbReference type="InterPro" id="IPR029479">
    <property type="entry name" value="Nitroreductase"/>
</dbReference>
<dbReference type="Proteomes" id="UP001058626">
    <property type="component" value="Chromosome"/>
</dbReference>
<dbReference type="Pfam" id="PF00881">
    <property type="entry name" value="Nitroreductase"/>
    <property type="match status" value="2"/>
</dbReference>
<dbReference type="PANTHER" id="PTHR23026:SF123">
    <property type="entry name" value="NAD(P)H NITROREDUCTASE RV3131-RELATED"/>
    <property type="match status" value="1"/>
</dbReference>
<organism evidence="2 3">
    <name type="scientific">Mycobacterium pseudoshottsii</name>
    <dbReference type="NCBI Taxonomy" id="265949"/>
    <lineage>
        <taxon>Bacteria</taxon>
        <taxon>Bacillati</taxon>
        <taxon>Actinomycetota</taxon>
        <taxon>Actinomycetes</taxon>
        <taxon>Mycobacteriales</taxon>
        <taxon>Mycobacteriaceae</taxon>
        <taxon>Mycobacterium</taxon>
        <taxon>Mycobacterium ulcerans group</taxon>
    </lineage>
</organism>
<protein>
    <submittedName>
        <fullName evidence="2">NAD(P)H nitroreductase</fullName>
    </submittedName>
</protein>
<evidence type="ECO:0000313" key="3">
    <source>
        <dbReference type="Proteomes" id="UP001058626"/>
    </source>
</evidence>
<dbReference type="InterPro" id="IPR000415">
    <property type="entry name" value="Nitroreductase-like"/>
</dbReference>
<dbReference type="GO" id="GO:0016491">
    <property type="term" value="F:oxidoreductase activity"/>
    <property type="evidence" value="ECO:0007669"/>
    <property type="project" value="InterPro"/>
</dbReference>
<sequence length="336" mass="36437">MVEDGRQVSAMTETMVDTEVIARAVELASRAPSLHNSQPWRWVAASGAVDLFLDPHRMVTSADDSGREAVISCGALLDHFQVAMAAAGWDSNVDLFPNPNNPDHLASIDFAAIDEIAQARRERAEAISRRRTDRRPFRAPGDWESFEPVLRSSVDTETVTLAVLAEDARPRLAEASRLTEALRRYDDAYHHELAWWTAPSRESEGIPQSALASGTAAREVAVNRSFPVDWRSESSSAGRHDHATIVVLSTPGDSRADALNCGAALSAVLLECTLAGLATCPVTHLTEMDAGRATVRELTGGQAEPQVLVRVGIAPTGAAPELTPRRPLRDVLEIRR</sequence>
<feature type="domain" description="Nitroreductase" evidence="1">
    <location>
        <begin position="13"/>
        <end position="47"/>
    </location>
</feature>
<evidence type="ECO:0000259" key="1">
    <source>
        <dbReference type="Pfam" id="PF00881"/>
    </source>
</evidence>
<evidence type="ECO:0000313" key="2">
    <source>
        <dbReference type="EMBL" id="BDN83283.1"/>
    </source>
</evidence>
<dbReference type="AlphaFoldDB" id="A0A9N7LTF3"/>
<feature type="domain" description="Nitroreductase" evidence="1">
    <location>
        <begin position="194"/>
        <end position="312"/>
    </location>
</feature>
<dbReference type="NCBIfam" id="NF047509">
    <property type="entry name" value="Rv3131_FMN_oxido"/>
    <property type="match status" value="1"/>
</dbReference>
<dbReference type="EMBL" id="AP026367">
    <property type="protein sequence ID" value="BDN83283.1"/>
    <property type="molecule type" value="Genomic_DNA"/>
</dbReference>
<dbReference type="Gene3D" id="3.40.109.10">
    <property type="entry name" value="NADH Oxidase"/>
    <property type="match status" value="2"/>
</dbReference>
<gene>
    <name evidence="2" type="ORF">NJB1907Z4_C34980</name>
</gene>
<proteinExistence type="predicted"/>
<keyword evidence="3" id="KW-1185">Reference proteome</keyword>
<reference evidence="2" key="1">
    <citation type="submission" date="2022-06" db="EMBL/GenBank/DDBJ databases">
        <title>Complete genome sequence of Mycobacterium pseudoshottsii NJB1907-Z4.</title>
        <authorList>
            <person name="Komine T."/>
            <person name="Fukano H."/>
            <person name="Wada S."/>
        </authorList>
    </citation>
    <scope>NUCLEOTIDE SEQUENCE</scope>
    <source>
        <strain evidence="2">NJB1907-Z4</strain>
    </source>
</reference>
<dbReference type="InterPro" id="IPR050627">
    <property type="entry name" value="Nitroreductase/BluB"/>
</dbReference>
<dbReference type="PANTHER" id="PTHR23026">
    <property type="entry name" value="NADPH NITROREDUCTASE"/>
    <property type="match status" value="1"/>
</dbReference>
<accession>A0A9N7LTF3</accession>
<name>A0A9N7LTF3_9MYCO</name>